<evidence type="ECO:0000256" key="3">
    <source>
        <dbReference type="ARBA" id="ARBA00022692"/>
    </source>
</evidence>
<dbReference type="AlphaFoldDB" id="A0A1I3XX83"/>
<feature type="transmembrane region" description="Helical" evidence="6">
    <location>
        <begin position="131"/>
        <end position="157"/>
    </location>
</feature>
<name>A0A1I3XX83_9ACTN</name>
<dbReference type="EMBL" id="FOQY01000020">
    <property type="protein sequence ID" value="SFK24102.1"/>
    <property type="molecule type" value="Genomic_DNA"/>
</dbReference>
<keyword evidence="8" id="KW-1185">Reference proteome</keyword>
<evidence type="ECO:0000313" key="7">
    <source>
        <dbReference type="EMBL" id="SFK24102.1"/>
    </source>
</evidence>
<proteinExistence type="predicted"/>
<gene>
    <name evidence="7" type="ORF">SAMN05216275_12074</name>
</gene>
<evidence type="ECO:0000256" key="6">
    <source>
        <dbReference type="SAM" id="Phobius"/>
    </source>
</evidence>
<dbReference type="PANTHER" id="PTHR30250">
    <property type="entry name" value="PST FAMILY PREDICTED COLANIC ACID TRANSPORTER"/>
    <property type="match status" value="1"/>
</dbReference>
<dbReference type="GeneID" id="96300941"/>
<evidence type="ECO:0000256" key="1">
    <source>
        <dbReference type="ARBA" id="ARBA00004651"/>
    </source>
</evidence>
<sequence>MTALLERVIHHMRSPGTRHLRTFTSLTATGQGEAVLSMVSLAVLIRLAGTEQSGQVIFAQALSGVWFLLLDPRLEDAAQRFVPIEQQRSGQGSALFTRLLRWDVAIGAAAGCLGLLAVLAAWLLGLAGSGLALMLALAAVSGGAAASTGAAGAAFALADRLRDLGIVRLRCAVLSSALSLGGLFAGGPAAYLAGQAVGAVVTAVVLGRLSLRAVLTHVGPAVTGVRLPAGLVAFTAKASAGTSVAAASESGVLALAGVLGDPALVTILKIASAPSRLYTTLISPVASMLYPRLAQAAATGDRGLIRRDVVRATLLLAAVGTVALTVAAPITDDVLGLVYGAQYTGAGGTAVLLLGVACVKGSMSWSKVLPLALGRPGWRLTYLAAEGALLLGLLSAACWTATGAVQISLAFGWGSLALAVAGSGCWVVLLRRLAAAEE</sequence>
<organism evidence="7 8">
    <name type="scientific">Streptosporangium canum</name>
    <dbReference type="NCBI Taxonomy" id="324952"/>
    <lineage>
        <taxon>Bacteria</taxon>
        <taxon>Bacillati</taxon>
        <taxon>Actinomycetota</taxon>
        <taxon>Actinomycetes</taxon>
        <taxon>Streptosporangiales</taxon>
        <taxon>Streptosporangiaceae</taxon>
        <taxon>Streptosporangium</taxon>
    </lineage>
</organism>
<accession>A0A1I3XX83</accession>
<keyword evidence="3 6" id="KW-0812">Transmembrane</keyword>
<feature type="transmembrane region" description="Helical" evidence="6">
    <location>
        <begin position="380"/>
        <end position="402"/>
    </location>
</feature>
<feature type="transmembrane region" description="Helical" evidence="6">
    <location>
        <begin position="408"/>
        <end position="430"/>
    </location>
</feature>
<evidence type="ECO:0000256" key="4">
    <source>
        <dbReference type="ARBA" id="ARBA00022989"/>
    </source>
</evidence>
<feature type="transmembrane region" description="Helical" evidence="6">
    <location>
        <begin position="169"/>
        <end position="186"/>
    </location>
</feature>
<protein>
    <submittedName>
        <fullName evidence="7">Membrane protein involved in the export of O-antigen and teichoic acid</fullName>
    </submittedName>
</protein>
<dbReference type="GO" id="GO:0005886">
    <property type="term" value="C:plasma membrane"/>
    <property type="evidence" value="ECO:0007669"/>
    <property type="project" value="UniProtKB-SubCell"/>
</dbReference>
<dbReference type="PANTHER" id="PTHR30250:SF26">
    <property type="entry name" value="PSMA PROTEIN"/>
    <property type="match status" value="1"/>
</dbReference>
<evidence type="ECO:0000256" key="2">
    <source>
        <dbReference type="ARBA" id="ARBA00022475"/>
    </source>
</evidence>
<keyword evidence="2" id="KW-1003">Cell membrane</keyword>
<evidence type="ECO:0000313" key="8">
    <source>
        <dbReference type="Proteomes" id="UP000199111"/>
    </source>
</evidence>
<dbReference type="Proteomes" id="UP000199111">
    <property type="component" value="Unassembled WGS sequence"/>
</dbReference>
<feature type="transmembrane region" description="Helical" evidence="6">
    <location>
        <begin position="312"/>
        <end position="331"/>
    </location>
</feature>
<dbReference type="RefSeq" id="WP_093889620.1">
    <property type="nucleotide sequence ID" value="NZ_FOQY01000020.1"/>
</dbReference>
<keyword evidence="4 6" id="KW-1133">Transmembrane helix</keyword>
<feature type="transmembrane region" description="Helical" evidence="6">
    <location>
        <begin position="104"/>
        <end position="125"/>
    </location>
</feature>
<reference evidence="8" key="1">
    <citation type="submission" date="2016-10" db="EMBL/GenBank/DDBJ databases">
        <authorList>
            <person name="Varghese N."/>
            <person name="Submissions S."/>
        </authorList>
    </citation>
    <scope>NUCLEOTIDE SEQUENCE [LARGE SCALE GENOMIC DNA]</scope>
    <source>
        <strain evidence="8">CGMCC 4.2126</strain>
    </source>
</reference>
<evidence type="ECO:0000256" key="5">
    <source>
        <dbReference type="ARBA" id="ARBA00023136"/>
    </source>
</evidence>
<dbReference type="InterPro" id="IPR050833">
    <property type="entry name" value="Poly_Biosynth_Transport"/>
</dbReference>
<keyword evidence="5 6" id="KW-0472">Membrane</keyword>
<comment type="subcellular location">
    <subcellularLocation>
        <location evidence="1">Cell membrane</location>
        <topology evidence="1">Multi-pass membrane protein</topology>
    </subcellularLocation>
</comment>
<feature type="transmembrane region" description="Helical" evidence="6">
    <location>
        <begin position="337"/>
        <end position="359"/>
    </location>
</feature>